<accession>A0A815GNT6</accession>
<dbReference type="AlphaFoldDB" id="A0A815GNT6"/>
<feature type="transmembrane region" description="Helical" evidence="5">
    <location>
        <begin position="222"/>
        <end position="246"/>
    </location>
</feature>
<evidence type="ECO:0000313" key="7">
    <source>
        <dbReference type="EMBL" id="CAF1340823.1"/>
    </source>
</evidence>
<dbReference type="InterPro" id="IPR052954">
    <property type="entry name" value="GPCR-Ligand_Int"/>
</dbReference>
<evidence type="ECO:0000256" key="1">
    <source>
        <dbReference type="ARBA" id="ARBA00004370"/>
    </source>
</evidence>
<dbReference type="Gene3D" id="1.20.1070.10">
    <property type="entry name" value="Rhodopsin 7-helix transmembrane proteins"/>
    <property type="match status" value="1"/>
</dbReference>
<dbReference type="InterPro" id="IPR017452">
    <property type="entry name" value="GPCR_Rhodpsn_7TM"/>
</dbReference>
<feature type="transmembrane region" description="Helical" evidence="5">
    <location>
        <begin position="137"/>
        <end position="158"/>
    </location>
</feature>
<keyword evidence="2 5" id="KW-0812">Transmembrane</keyword>
<reference evidence="7" key="1">
    <citation type="submission" date="2021-02" db="EMBL/GenBank/DDBJ databases">
        <authorList>
            <person name="Nowell W R."/>
        </authorList>
    </citation>
    <scope>NUCLEOTIDE SEQUENCE</scope>
</reference>
<name>A0A815GNT6_9BILA</name>
<feature type="transmembrane region" description="Helical" evidence="5">
    <location>
        <begin position="178"/>
        <end position="201"/>
    </location>
</feature>
<keyword evidence="4 5" id="KW-0472">Membrane</keyword>
<sequence length="335" mass="39223">MASLSPSSILQFSTQYSLYSNCITCVAGLIGNTLNILVFTKLKLFRNNQCILYLTVESIFNFINDLTVIIVDVVSSVYGDSAINQSSIWCRLRYIIFPLTILVPTSMICFAACDQFFSTNYRLNLRQSCTFKLGRYLVFLSIIMSLSHTILFSFSAGIQPLIGCSIINPIWIQYATYFYYPILTGLLPIFITSLFSFLAYQNVRRVVRRQIPIERRRLDHQITAMVLTRAVCFVIFMLPYTIYRIYSININGKQIDMLRSAIERLIQTVFYSFLNLNSSFDFYLFFIISARYRRQVKYTLKKKYWRQIKNFSCCRQENQVCPEITRYSDEHIELE</sequence>
<evidence type="ECO:0000256" key="5">
    <source>
        <dbReference type="SAM" id="Phobius"/>
    </source>
</evidence>
<evidence type="ECO:0000313" key="8">
    <source>
        <dbReference type="Proteomes" id="UP000663860"/>
    </source>
</evidence>
<evidence type="ECO:0000259" key="6">
    <source>
        <dbReference type="PROSITE" id="PS50262"/>
    </source>
</evidence>
<organism evidence="7 8">
    <name type="scientific">Adineta steineri</name>
    <dbReference type="NCBI Taxonomy" id="433720"/>
    <lineage>
        <taxon>Eukaryota</taxon>
        <taxon>Metazoa</taxon>
        <taxon>Spiralia</taxon>
        <taxon>Gnathifera</taxon>
        <taxon>Rotifera</taxon>
        <taxon>Eurotatoria</taxon>
        <taxon>Bdelloidea</taxon>
        <taxon>Adinetida</taxon>
        <taxon>Adinetidae</taxon>
        <taxon>Adineta</taxon>
    </lineage>
</organism>
<keyword evidence="3 5" id="KW-1133">Transmembrane helix</keyword>
<comment type="subcellular location">
    <subcellularLocation>
        <location evidence="1">Membrane</location>
    </subcellularLocation>
</comment>
<evidence type="ECO:0000256" key="4">
    <source>
        <dbReference type="ARBA" id="ARBA00023136"/>
    </source>
</evidence>
<dbReference type="PANTHER" id="PTHR46641:SF2">
    <property type="entry name" value="FMRFAMIDE RECEPTOR"/>
    <property type="match status" value="1"/>
</dbReference>
<protein>
    <recommendedName>
        <fullName evidence="6">G-protein coupled receptors family 1 profile domain-containing protein</fullName>
    </recommendedName>
</protein>
<dbReference type="GO" id="GO:0016020">
    <property type="term" value="C:membrane"/>
    <property type="evidence" value="ECO:0007669"/>
    <property type="project" value="UniProtKB-SubCell"/>
</dbReference>
<gene>
    <name evidence="7" type="ORF">IZO911_LOCUS36220</name>
</gene>
<feature type="transmembrane region" description="Helical" evidence="5">
    <location>
        <begin position="266"/>
        <end position="288"/>
    </location>
</feature>
<dbReference type="SUPFAM" id="SSF81321">
    <property type="entry name" value="Family A G protein-coupled receptor-like"/>
    <property type="match status" value="1"/>
</dbReference>
<comment type="caution">
    <text evidence="7">The sequence shown here is derived from an EMBL/GenBank/DDBJ whole genome shotgun (WGS) entry which is preliminary data.</text>
</comment>
<evidence type="ECO:0000256" key="2">
    <source>
        <dbReference type="ARBA" id="ARBA00022692"/>
    </source>
</evidence>
<feature type="transmembrane region" description="Helical" evidence="5">
    <location>
        <begin position="16"/>
        <end position="39"/>
    </location>
</feature>
<feature type="domain" description="G-protein coupled receptors family 1 profile" evidence="6">
    <location>
        <begin position="31"/>
        <end position="285"/>
    </location>
</feature>
<dbReference type="PROSITE" id="PS50262">
    <property type="entry name" value="G_PROTEIN_RECEP_F1_2"/>
    <property type="match status" value="1"/>
</dbReference>
<dbReference type="PANTHER" id="PTHR46641">
    <property type="entry name" value="FMRFAMIDE RECEPTOR-RELATED"/>
    <property type="match status" value="1"/>
</dbReference>
<proteinExistence type="predicted"/>
<dbReference type="Proteomes" id="UP000663860">
    <property type="component" value="Unassembled WGS sequence"/>
</dbReference>
<feature type="transmembrane region" description="Helical" evidence="5">
    <location>
        <begin position="94"/>
        <end position="117"/>
    </location>
</feature>
<evidence type="ECO:0000256" key="3">
    <source>
        <dbReference type="ARBA" id="ARBA00022989"/>
    </source>
</evidence>
<feature type="transmembrane region" description="Helical" evidence="5">
    <location>
        <begin position="51"/>
        <end position="74"/>
    </location>
</feature>
<dbReference type="EMBL" id="CAJNOE010000824">
    <property type="protein sequence ID" value="CAF1340823.1"/>
    <property type="molecule type" value="Genomic_DNA"/>
</dbReference>